<sequence>MSPTQRDRPAGVPPERGHLGPAAGGLLLASPGVRVLLAGTGTHVAGSRLPGLPAVRDTVTDLGRCLVERAGLDPANLTTLLDPEGPRELGAALATAAAGASDALVFYFAGHGLLGSRHELHLATRASADPGGRLLAYQALPYAEVRRLLAECRAALTLVVLDCCFSGRAQAVARAEAGEIFDTGGQGMYVLAATGRNETAWSPPGERHTAFTGALIRLLTTGDPTGPSRMTLDDVYHSLSATLAEAGRPRPRRHVADAGGRQPLLVNLAYRPPQAGERGSPPDGFSPYRGLAPFGQEDARYFFGREDLTRALIGRVAERVSVPGPLIVAGPSGSGKSSLLRAGLIPALGRVPETAGAYALVSPGEDPVGALAERFAAPGEDPAELRERLYADPRRLRDVLGRAPGRPLLVVDQFEEVFTACAEEERRRAFIRALDAACGDPVAEAPAIVVIGVRADFLGHCMAYPELVRSLEHPVAVGPMSDAELRRVIEGPAELAGLTVQPGLVDLLLDELGSGRGPGTILPLLSHALLVTWQHREGDTLTMAGYRATGGISRSLAQTADATLGRLDAGGRQIARTLLPRLVRLGERTDHTRRRVRLDHLLPAAPGDRERARAVLDEFVRARLVSVDEEIVQLTHEALIVAWPQLRTWIEADRVALLTRQRLAEDAQEWLEHGRDPAFLYRGTRLAAVSRADRERSDLGEAAREFLAASDRAAARRARVRRVTLVALLGLLVTAAGAGAVAEQQRRIAGDRRDEATAGAVVARAAALRPTDPVTALLLNVAAWRVRPTVEARGGLYDAAFQREAVPFTDPGAPDDAAYVLGPYARTLAVVSEGRIATWDLGSGRRTGTYAGPGRGASGAVPAPVALSADGRTMTFRDGDRWHVRDLATGRTAADPRLPPEVSAVAVGGEALATLDEDRRLRVWAEGADGPVTLEPRMPRPEHAVIDPTGTRIAVAGSDGEVELWHVPPRDRPLAVEAPGPDGWQGTPAVAFDPAGRRFVAYNPGTGRMRAWDAGSGRPMGGAEPAGPVGEHQRVGDAALAVSSDGRFVALARQTSVLLWRAGDDEFGERVLFEYGTLNQIIRSVAFGPGDRSLVLTSDEGVASIGIADLVAPARFAVDGYVNIADFSPGARLLAVRHPNGIRIWNVATGVRIGADLPERAGRFSNFDAIAFSPDGAVLASRTGFVGKTLNFWDVATGRKLRTIEDTTGNAVGVLAFSPDGRTVVVHDKNYDQFLVDWRTGRRTRMHTETDARELAFRPDGRTLAISGGEGSQMIDVATGKEVGGRFGVSERARVRGFTPDGNVLVTSSETNAITFWDAAARRRLPPVLRGHESEVTTTAISPAGDVLATGSYDGTVRLWDVRTHRPLGGAFTGHTGAVTALEFDAAGRFLYSIGEEGTFHTITVAPELVAAELCRQAGRGLTPEEWSRHIPEAGFRETCPG</sequence>
<dbReference type="SUPFAM" id="SSF52540">
    <property type="entry name" value="P-loop containing nucleoside triphosphate hydrolases"/>
    <property type="match status" value="1"/>
</dbReference>
<dbReference type="InterPro" id="IPR015943">
    <property type="entry name" value="WD40/YVTN_repeat-like_dom_sf"/>
</dbReference>
<dbReference type="PROSITE" id="PS00678">
    <property type="entry name" value="WD_REPEATS_1"/>
    <property type="match status" value="1"/>
</dbReference>
<keyword evidence="2" id="KW-0677">Repeat</keyword>
<feature type="repeat" description="WD" evidence="3">
    <location>
        <begin position="1298"/>
        <end position="1318"/>
    </location>
</feature>
<dbReference type="Pfam" id="PF00656">
    <property type="entry name" value="Peptidase_C14"/>
    <property type="match status" value="1"/>
</dbReference>
<keyword evidence="1 3" id="KW-0853">WD repeat</keyword>
<evidence type="ECO:0000259" key="6">
    <source>
        <dbReference type="Pfam" id="PF20703"/>
    </source>
</evidence>
<feature type="domain" description="Peptidase C14 caspase" evidence="5">
    <location>
        <begin position="90"/>
        <end position="239"/>
    </location>
</feature>
<feature type="repeat" description="WD" evidence="3">
    <location>
        <begin position="1329"/>
        <end position="1370"/>
    </location>
</feature>
<feature type="region of interest" description="Disordered" evidence="4">
    <location>
        <begin position="1012"/>
        <end position="1032"/>
    </location>
</feature>
<dbReference type="GO" id="GO:0004197">
    <property type="term" value="F:cysteine-type endopeptidase activity"/>
    <property type="evidence" value="ECO:0007669"/>
    <property type="project" value="InterPro"/>
</dbReference>
<dbReference type="InterPro" id="IPR049052">
    <property type="entry name" value="nSTAND1"/>
</dbReference>
<dbReference type="InterPro" id="IPR001680">
    <property type="entry name" value="WD40_rpt"/>
</dbReference>
<gene>
    <name evidence="7" type="ORF">HNP84_003441</name>
</gene>
<proteinExistence type="predicted"/>
<dbReference type="PANTHER" id="PTHR19879:SF9">
    <property type="entry name" value="TRANSCRIPTION INITIATION FACTOR TFIID SUBUNIT 5"/>
    <property type="match status" value="1"/>
</dbReference>
<dbReference type="SUPFAM" id="SSF52129">
    <property type="entry name" value="Caspase-like"/>
    <property type="match status" value="1"/>
</dbReference>
<dbReference type="SMART" id="SM00320">
    <property type="entry name" value="WD40"/>
    <property type="match status" value="6"/>
</dbReference>
<feature type="region of interest" description="Disordered" evidence="4">
    <location>
        <begin position="1"/>
        <end position="23"/>
    </location>
</feature>
<dbReference type="Pfam" id="PF20703">
    <property type="entry name" value="nSTAND1"/>
    <property type="match status" value="1"/>
</dbReference>
<dbReference type="NCBIfam" id="NF047832">
    <property type="entry name" value="caspase_w_EACC1"/>
    <property type="match status" value="1"/>
</dbReference>
<evidence type="ECO:0000259" key="5">
    <source>
        <dbReference type="Pfam" id="PF00656"/>
    </source>
</evidence>
<dbReference type="InterPro" id="IPR011600">
    <property type="entry name" value="Pept_C14_caspase"/>
</dbReference>
<dbReference type="PROSITE" id="PS50294">
    <property type="entry name" value="WD_REPEATS_REGION"/>
    <property type="match status" value="1"/>
</dbReference>
<dbReference type="SUPFAM" id="SSF50998">
    <property type="entry name" value="Quinoprotein alcohol dehydrogenase-like"/>
    <property type="match status" value="1"/>
</dbReference>
<accession>A0A840PCG3</accession>
<evidence type="ECO:0000256" key="4">
    <source>
        <dbReference type="SAM" id="MobiDB-lite"/>
    </source>
</evidence>
<dbReference type="EMBL" id="JACHGN010000006">
    <property type="protein sequence ID" value="MBB5133715.1"/>
    <property type="molecule type" value="Genomic_DNA"/>
</dbReference>
<dbReference type="InterPro" id="IPR019775">
    <property type="entry name" value="WD40_repeat_CS"/>
</dbReference>
<dbReference type="Gene3D" id="2.130.10.10">
    <property type="entry name" value="YVTN repeat-like/Quinoprotein amine dehydrogenase"/>
    <property type="match status" value="3"/>
</dbReference>
<comment type="caution">
    <text evidence="7">The sequence shown here is derived from an EMBL/GenBank/DDBJ whole genome shotgun (WGS) entry which is preliminary data.</text>
</comment>
<protein>
    <submittedName>
        <fullName evidence="7">WD40 repeat protein</fullName>
    </submittedName>
</protein>
<evidence type="ECO:0000313" key="7">
    <source>
        <dbReference type="EMBL" id="MBB5133715.1"/>
    </source>
</evidence>
<dbReference type="InterPro" id="IPR029030">
    <property type="entry name" value="Caspase-like_dom_sf"/>
</dbReference>
<evidence type="ECO:0000256" key="3">
    <source>
        <dbReference type="PROSITE-ProRule" id="PRU00221"/>
    </source>
</evidence>
<dbReference type="GO" id="GO:0006508">
    <property type="term" value="P:proteolysis"/>
    <property type="evidence" value="ECO:0007669"/>
    <property type="project" value="InterPro"/>
</dbReference>
<dbReference type="PROSITE" id="PS50082">
    <property type="entry name" value="WD_REPEATS_2"/>
    <property type="match status" value="2"/>
</dbReference>
<dbReference type="SUPFAM" id="SSF82171">
    <property type="entry name" value="DPP6 N-terminal domain-like"/>
    <property type="match status" value="1"/>
</dbReference>
<dbReference type="Pfam" id="PF00400">
    <property type="entry name" value="WD40"/>
    <property type="match status" value="1"/>
</dbReference>
<dbReference type="PANTHER" id="PTHR19879">
    <property type="entry name" value="TRANSCRIPTION INITIATION FACTOR TFIID"/>
    <property type="match status" value="1"/>
</dbReference>
<reference evidence="7 8" key="1">
    <citation type="submission" date="2020-08" db="EMBL/GenBank/DDBJ databases">
        <title>Genomic Encyclopedia of Type Strains, Phase IV (KMG-IV): sequencing the most valuable type-strain genomes for metagenomic binning, comparative biology and taxonomic classification.</title>
        <authorList>
            <person name="Goeker M."/>
        </authorList>
    </citation>
    <scope>NUCLEOTIDE SEQUENCE [LARGE SCALE GENOMIC DNA]</scope>
    <source>
        <strain evidence="7 8">DSM 45615</strain>
    </source>
</reference>
<evidence type="ECO:0000256" key="2">
    <source>
        <dbReference type="ARBA" id="ARBA00022737"/>
    </source>
</evidence>
<keyword evidence="8" id="KW-1185">Reference proteome</keyword>
<dbReference type="RefSeq" id="WP_185050647.1">
    <property type="nucleotide sequence ID" value="NZ_BAABIX010000001.1"/>
</dbReference>
<organism evidence="7 8">
    <name type="scientific">Thermocatellispora tengchongensis</name>
    <dbReference type="NCBI Taxonomy" id="1073253"/>
    <lineage>
        <taxon>Bacteria</taxon>
        <taxon>Bacillati</taxon>
        <taxon>Actinomycetota</taxon>
        <taxon>Actinomycetes</taxon>
        <taxon>Streptosporangiales</taxon>
        <taxon>Streptosporangiaceae</taxon>
        <taxon>Thermocatellispora</taxon>
    </lineage>
</organism>
<evidence type="ECO:0000313" key="8">
    <source>
        <dbReference type="Proteomes" id="UP000578449"/>
    </source>
</evidence>
<dbReference type="Proteomes" id="UP000578449">
    <property type="component" value="Unassembled WGS sequence"/>
</dbReference>
<feature type="domain" description="Novel STAND NTPase 1" evidence="6">
    <location>
        <begin position="287"/>
        <end position="677"/>
    </location>
</feature>
<evidence type="ECO:0000256" key="1">
    <source>
        <dbReference type="ARBA" id="ARBA00022574"/>
    </source>
</evidence>
<dbReference type="Gene3D" id="3.40.50.1460">
    <property type="match status" value="1"/>
</dbReference>
<dbReference type="InterPro" id="IPR027417">
    <property type="entry name" value="P-loop_NTPase"/>
</dbReference>
<name>A0A840PCG3_9ACTN</name>
<dbReference type="InterPro" id="IPR011047">
    <property type="entry name" value="Quinoprotein_ADH-like_sf"/>
</dbReference>